<organism evidence="2 3">
    <name type="scientific">Neoroseomonas soli</name>
    <dbReference type="NCBI Taxonomy" id="1081025"/>
    <lineage>
        <taxon>Bacteria</taxon>
        <taxon>Pseudomonadati</taxon>
        <taxon>Pseudomonadota</taxon>
        <taxon>Alphaproteobacteria</taxon>
        <taxon>Acetobacterales</taxon>
        <taxon>Acetobacteraceae</taxon>
        <taxon>Neoroseomonas</taxon>
    </lineage>
</organism>
<reference evidence="2" key="1">
    <citation type="submission" date="2020-01" db="EMBL/GenBank/DDBJ databases">
        <authorList>
            <person name="Rat A."/>
        </authorList>
    </citation>
    <scope>NUCLEOTIDE SEQUENCE</scope>
    <source>
        <strain evidence="2">LMG 31231</strain>
    </source>
</reference>
<proteinExistence type="predicted"/>
<feature type="region of interest" description="Disordered" evidence="1">
    <location>
        <begin position="211"/>
        <end position="231"/>
    </location>
</feature>
<dbReference type="AlphaFoldDB" id="A0A9X9X315"/>
<evidence type="ECO:0000313" key="3">
    <source>
        <dbReference type="Proteomes" id="UP001138751"/>
    </source>
</evidence>
<accession>A0A9X9X315</accession>
<protein>
    <submittedName>
        <fullName evidence="2">Sulfotransferase family 2 domain-containing protein</fullName>
    </submittedName>
</protein>
<dbReference type="Gene3D" id="3.40.50.300">
    <property type="entry name" value="P-loop containing nucleotide triphosphate hydrolases"/>
    <property type="match status" value="1"/>
</dbReference>
<dbReference type="SUPFAM" id="SSF52540">
    <property type="entry name" value="P-loop containing nucleoside triphosphate hydrolases"/>
    <property type="match status" value="1"/>
</dbReference>
<name>A0A9X9X315_9PROT</name>
<feature type="compositionally biased region" description="Low complexity" evidence="1">
    <location>
        <begin position="211"/>
        <end position="224"/>
    </location>
</feature>
<dbReference type="EMBL" id="JAAEDM010000089">
    <property type="protein sequence ID" value="MBR0673794.1"/>
    <property type="molecule type" value="Genomic_DNA"/>
</dbReference>
<sequence>MIWSPSRKFCFVHISKTGGTSVEEAYAPHLRFGDVILSAHQGGVNFWYGKHLSVGKHTPARRARLLAGRANYERMLSVAILRDPLDRMISYYRWIHSHEHRGPRESELRGIVEFEPFAEKVSTFFLRQVDMVTDPQTGEVIVKHLIPFRRLSEGWAGVAARLGIDAPLPHVNASAARVKVEVPESARAMIGETFARDAELVAAAERDFTPLSAEPATAAPAAKETAGERAA</sequence>
<dbReference type="InterPro" id="IPR027417">
    <property type="entry name" value="P-loop_NTPase"/>
</dbReference>
<evidence type="ECO:0000313" key="2">
    <source>
        <dbReference type="EMBL" id="MBR0673794.1"/>
    </source>
</evidence>
<gene>
    <name evidence="2" type="ORF">GXW76_21650</name>
</gene>
<dbReference type="RefSeq" id="WP_211864196.1">
    <property type="nucleotide sequence ID" value="NZ_JAAEDM010000089.1"/>
</dbReference>
<reference evidence="2" key="2">
    <citation type="journal article" date="2021" name="Syst. Appl. Microbiol.">
        <title>Roseomonas hellenica sp. nov., isolated from roots of wild-growing Alkanna tinctoria.</title>
        <authorList>
            <person name="Rat A."/>
            <person name="Naranjo H.D."/>
            <person name="Lebbe L."/>
            <person name="Cnockaert M."/>
            <person name="Krigas N."/>
            <person name="Grigoriadou K."/>
            <person name="Maloupa E."/>
            <person name="Willems A."/>
        </authorList>
    </citation>
    <scope>NUCLEOTIDE SEQUENCE</scope>
    <source>
        <strain evidence="2">LMG 31231</strain>
    </source>
</reference>
<keyword evidence="3" id="KW-1185">Reference proteome</keyword>
<comment type="caution">
    <text evidence="2">The sequence shown here is derived from an EMBL/GenBank/DDBJ whole genome shotgun (WGS) entry which is preliminary data.</text>
</comment>
<evidence type="ECO:0000256" key="1">
    <source>
        <dbReference type="SAM" id="MobiDB-lite"/>
    </source>
</evidence>
<dbReference type="Proteomes" id="UP001138751">
    <property type="component" value="Unassembled WGS sequence"/>
</dbReference>